<dbReference type="Pfam" id="PF06480">
    <property type="entry name" value="FtsH_ext"/>
    <property type="match status" value="1"/>
</dbReference>
<keyword evidence="6 15" id="KW-0479">Metal-binding</keyword>
<dbReference type="FunFam" id="3.40.50.300:FF:000001">
    <property type="entry name" value="ATP-dependent zinc metalloprotease FtsH"/>
    <property type="match status" value="1"/>
</dbReference>
<evidence type="ECO:0000256" key="10">
    <source>
        <dbReference type="ARBA" id="ARBA00022840"/>
    </source>
</evidence>
<dbReference type="Gene3D" id="3.30.720.210">
    <property type="match status" value="1"/>
</dbReference>
<evidence type="ECO:0000313" key="19">
    <source>
        <dbReference type="EMBL" id="MBA6413113.1"/>
    </source>
</evidence>
<evidence type="ECO:0000259" key="18">
    <source>
        <dbReference type="SMART" id="SM00382"/>
    </source>
</evidence>
<dbReference type="SUPFAM" id="SSF52540">
    <property type="entry name" value="P-loop containing nucleoside triphosphate hydrolases"/>
    <property type="match status" value="1"/>
</dbReference>
<evidence type="ECO:0000256" key="12">
    <source>
        <dbReference type="ARBA" id="ARBA00023049"/>
    </source>
</evidence>
<dbReference type="Pfam" id="PF00004">
    <property type="entry name" value="AAA"/>
    <property type="match status" value="1"/>
</dbReference>
<feature type="active site" evidence="15">
    <location>
        <position position="417"/>
    </location>
</feature>
<dbReference type="PROSITE" id="PS00674">
    <property type="entry name" value="AAA"/>
    <property type="match status" value="1"/>
</dbReference>
<dbReference type="InterPro" id="IPR037219">
    <property type="entry name" value="Peptidase_M41-like"/>
</dbReference>
<dbReference type="PANTHER" id="PTHR23076:SF97">
    <property type="entry name" value="ATP-DEPENDENT ZINC METALLOPROTEASE YME1L1"/>
    <property type="match status" value="1"/>
</dbReference>
<dbReference type="EMBL" id="JACFXU010000014">
    <property type="protein sequence ID" value="MBA6413113.1"/>
    <property type="molecule type" value="Genomic_DNA"/>
</dbReference>
<evidence type="ECO:0000313" key="20">
    <source>
        <dbReference type="Proteomes" id="UP000539350"/>
    </source>
</evidence>
<feature type="transmembrane region" description="Helical" evidence="15">
    <location>
        <begin position="98"/>
        <end position="120"/>
    </location>
</feature>
<dbReference type="InterPro" id="IPR003959">
    <property type="entry name" value="ATPase_AAA_core"/>
</dbReference>
<comment type="cofactor">
    <cofactor evidence="15">
        <name>Zn(2+)</name>
        <dbReference type="ChEBI" id="CHEBI:29105"/>
    </cofactor>
    <text evidence="15">Binds 1 zinc ion per subunit.</text>
</comment>
<comment type="caution">
    <text evidence="15">Lacks conserved residue(s) required for the propagation of feature annotation.</text>
</comment>
<accession>A0A7W2TWA4</accession>
<dbReference type="InterPro" id="IPR000642">
    <property type="entry name" value="Peptidase_M41"/>
</dbReference>
<dbReference type="GO" id="GO:0006508">
    <property type="term" value="P:proteolysis"/>
    <property type="evidence" value="ECO:0007669"/>
    <property type="project" value="UniProtKB-KW"/>
</dbReference>
<evidence type="ECO:0000256" key="16">
    <source>
        <dbReference type="RuleBase" id="RU003651"/>
    </source>
</evidence>
<dbReference type="GO" id="GO:0008270">
    <property type="term" value="F:zinc ion binding"/>
    <property type="evidence" value="ECO:0007669"/>
    <property type="project" value="UniProtKB-UniRule"/>
</dbReference>
<keyword evidence="9 15" id="KW-0862">Zinc</keyword>
<evidence type="ECO:0000256" key="6">
    <source>
        <dbReference type="ARBA" id="ARBA00022723"/>
    </source>
</evidence>
<evidence type="ECO:0000256" key="8">
    <source>
        <dbReference type="ARBA" id="ARBA00022801"/>
    </source>
</evidence>
<feature type="binding site" evidence="15">
    <location>
        <begin position="194"/>
        <end position="201"/>
    </location>
    <ligand>
        <name>ATP</name>
        <dbReference type="ChEBI" id="CHEBI:30616"/>
    </ligand>
</feature>
<evidence type="ECO:0000256" key="13">
    <source>
        <dbReference type="ARBA" id="ARBA00023136"/>
    </source>
</evidence>
<dbReference type="SUPFAM" id="SSF140990">
    <property type="entry name" value="FtsH protease domain-like"/>
    <property type="match status" value="1"/>
</dbReference>
<dbReference type="InterPro" id="IPR041569">
    <property type="entry name" value="AAA_lid_3"/>
</dbReference>
<comment type="similarity">
    <text evidence="2 15">In the C-terminal section; belongs to the peptidase M41 family.</text>
</comment>
<evidence type="ECO:0000256" key="1">
    <source>
        <dbReference type="ARBA" id="ARBA00004370"/>
    </source>
</evidence>
<comment type="similarity">
    <text evidence="16">Belongs to the AAA ATPase family.</text>
</comment>
<dbReference type="SMART" id="SM00382">
    <property type="entry name" value="AAA"/>
    <property type="match status" value="1"/>
</dbReference>
<dbReference type="NCBIfam" id="NF008004">
    <property type="entry name" value="PRK10733.1"/>
    <property type="match status" value="1"/>
</dbReference>
<comment type="function">
    <text evidence="15">Acts as a processive, ATP-dependent zinc metallopeptidase for both cytoplasmic and membrane proteins. Plays a role in the quality control of integral membrane proteins.</text>
</comment>
<keyword evidence="7 15" id="KW-0547">Nucleotide-binding</keyword>
<dbReference type="Pfam" id="PF01434">
    <property type="entry name" value="Peptidase_M41"/>
    <property type="match status" value="1"/>
</dbReference>
<dbReference type="Pfam" id="PF17862">
    <property type="entry name" value="AAA_lid_3"/>
    <property type="match status" value="1"/>
</dbReference>
<dbReference type="GO" id="GO:0005886">
    <property type="term" value="C:plasma membrane"/>
    <property type="evidence" value="ECO:0007669"/>
    <property type="project" value="UniProtKB-SubCell"/>
</dbReference>
<keyword evidence="13 15" id="KW-0472">Membrane</keyword>
<evidence type="ECO:0000256" key="5">
    <source>
        <dbReference type="ARBA" id="ARBA00022692"/>
    </source>
</evidence>
<keyword evidence="11 15" id="KW-1133">Transmembrane helix</keyword>
<keyword evidence="10 15" id="KW-0067">ATP-binding</keyword>
<proteinExistence type="inferred from homology"/>
<keyword evidence="3 15" id="KW-1003">Cell membrane</keyword>
<dbReference type="Gene3D" id="1.20.58.760">
    <property type="entry name" value="Peptidase M41"/>
    <property type="match status" value="1"/>
</dbReference>
<evidence type="ECO:0000256" key="4">
    <source>
        <dbReference type="ARBA" id="ARBA00022670"/>
    </source>
</evidence>
<feature type="domain" description="AAA+ ATPase" evidence="18">
    <location>
        <begin position="186"/>
        <end position="325"/>
    </location>
</feature>
<evidence type="ECO:0000256" key="7">
    <source>
        <dbReference type="ARBA" id="ARBA00022741"/>
    </source>
</evidence>
<comment type="subunit">
    <text evidence="15">Homohexamer.</text>
</comment>
<comment type="subcellular location">
    <subcellularLocation>
        <location evidence="15">Cell membrane</location>
        <topology evidence="15">Multi-pass membrane protein</topology>
        <orientation evidence="15">Cytoplasmic side</orientation>
    </subcellularLocation>
    <subcellularLocation>
        <location evidence="1">Membrane</location>
    </subcellularLocation>
</comment>
<dbReference type="InterPro" id="IPR005936">
    <property type="entry name" value="FtsH"/>
</dbReference>
<dbReference type="AlphaFoldDB" id="A0A7W2TWA4"/>
<dbReference type="GO" id="GO:0004222">
    <property type="term" value="F:metalloendopeptidase activity"/>
    <property type="evidence" value="ECO:0007669"/>
    <property type="project" value="InterPro"/>
</dbReference>
<dbReference type="CDD" id="cd19501">
    <property type="entry name" value="RecA-like_FtsH"/>
    <property type="match status" value="1"/>
</dbReference>
<dbReference type="RefSeq" id="WP_182171767.1">
    <property type="nucleotide sequence ID" value="NZ_JACFXU010000014.1"/>
</dbReference>
<dbReference type="InterPro" id="IPR011546">
    <property type="entry name" value="Pept_M41_FtsH_extracell"/>
</dbReference>
<keyword evidence="4 15" id="KW-0645">Protease</keyword>
<evidence type="ECO:0000256" key="2">
    <source>
        <dbReference type="ARBA" id="ARBA00010044"/>
    </source>
</evidence>
<gene>
    <name evidence="15 19" type="primary">ftsH</name>
    <name evidence="19" type="ORF">H2508_08330</name>
</gene>
<dbReference type="HAMAP" id="MF_01458">
    <property type="entry name" value="FtsH"/>
    <property type="match status" value="1"/>
</dbReference>
<evidence type="ECO:0000256" key="9">
    <source>
        <dbReference type="ARBA" id="ARBA00022833"/>
    </source>
</evidence>
<dbReference type="Gene3D" id="1.10.8.60">
    <property type="match status" value="1"/>
</dbReference>
<keyword evidence="12 15" id="KW-0482">Metalloprotease</keyword>
<protein>
    <recommendedName>
        <fullName evidence="15">ATP-dependent zinc metalloprotease FtsH</fullName>
        <ecNumber evidence="15">3.4.24.-</ecNumber>
    </recommendedName>
</protein>
<dbReference type="GO" id="GO:0005524">
    <property type="term" value="F:ATP binding"/>
    <property type="evidence" value="ECO:0007669"/>
    <property type="project" value="UniProtKB-UniRule"/>
</dbReference>
<feature type="binding site" evidence="15">
    <location>
        <position position="494"/>
    </location>
    <ligand>
        <name>Zn(2+)</name>
        <dbReference type="ChEBI" id="CHEBI:29105"/>
        <note>catalytic</note>
    </ligand>
</feature>
<dbReference type="Gene3D" id="3.40.50.300">
    <property type="entry name" value="P-loop containing nucleotide triphosphate hydrolases"/>
    <property type="match status" value="1"/>
</dbReference>
<sequence length="643" mass="70424">MAKNLLLWLVIAAVLLSVFNNFNMQNSTEQVGYSDFIEQIQQDQVKKVVVDGLTITGERFDGSQFETIRPMVEDPKLIDDLLDHKVVVEGRKPEQQSVWTQLLVASFPILIIIAVFMFFMRQMQGGAGGKGGPMSFGKSKARLLGEDQITTTFADVAGVDEAKEDVQELVEFLRDPGRFQKLGGRIPRGVLMVGQPGTGKTLLAKAIAGEAKVPFFSISGSDFVEMFVGVGASRVRDMFEQAKKQAPCIIFIDEIDAVGRHRGAGLGGGHDEREQTLNQLLVEMDGFEANDGVIVIAATNRPDVLDPALLRPGRFDRQVVVGLPDIRGREQILKVHMRKVPLSEDVEPSKIARGTPGFSGADLANLVNEAALFAARGNLRTVGMTQFELAKDKIMMGAERKSMVMSEAEKRNTAYHEAGHAIVGRLMPEHDPVYKVSIIPRGRALGVTMFLPEEDRYSHSRRHIISQICSLFGGRIAEEMTLGKDGVTTGASNDIQRATDIARKMVTQWGLSEKMGPLMYDEADEEVFLGRSSGQPHKSISGETAKQIDQEVRRIIDECYATAERILEENFDKLHLMAEALMLYETIDADQIDDIMSGRPAREPKDWGGSGGGASSDSSATKEQNSSSDESESSPIGGPAGEH</sequence>
<evidence type="ECO:0000256" key="14">
    <source>
        <dbReference type="ARBA" id="ARBA00061570"/>
    </source>
</evidence>
<dbReference type="GO" id="GO:0016887">
    <property type="term" value="F:ATP hydrolysis activity"/>
    <property type="evidence" value="ECO:0007669"/>
    <property type="project" value="UniProtKB-UniRule"/>
</dbReference>
<dbReference type="GO" id="GO:0004176">
    <property type="term" value="F:ATP-dependent peptidase activity"/>
    <property type="evidence" value="ECO:0007669"/>
    <property type="project" value="InterPro"/>
</dbReference>
<dbReference type="InterPro" id="IPR003960">
    <property type="entry name" value="ATPase_AAA_CS"/>
</dbReference>
<comment type="similarity">
    <text evidence="14 15">In the central section; belongs to the AAA ATPase family.</text>
</comment>
<feature type="binding site" evidence="15">
    <location>
        <position position="416"/>
    </location>
    <ligand>
        <name>Zn(2+)</name>
        <dbReference type="ChEBI" id="CHEBI:29105"/>
        <note>catalytic</note>
    </ligand>
</feature>
<name>A0A7W2TWA4_9GAMM</name>
<feature type="region of interest" description="Disordered" evidence="17">
    <location>
        <begin position="596"/>
        <end position="643"/>
    </location>
</feature>
<keyword evidence="8 15" id="KW-0378">Hydrolase</keyword>
<evidence type="ECO:0000256" key="11">
    <source>
        <dbReference type="ARBA" id="ARBA00022989"/>
    </source>
</evidence>
<dbReference type="Proteomes" id="UP000539350">
    <property type="component" value="Unassembled WGS sequence"/>
</dbReference>
<keyword evidence="20" id="KW-1185">Reference proteome</keyword>
<organism evidence="19 20">
    <name type="scientific">Sediminihaliea albiluteola</name>
    <dbReference type="NCBI Taxonomy" id="2758564"/>
    <lineage>
        <taxon>Bacteria</taxon>
        <taxon>Pseudomonadati</taxon>
        <taxon>Pseudomonadota</taxon>
        <taxon>Gammaproteobacteria</taxon>
        <taxon>Cellvibrionales</taxon>
        <taxon>Halieaceae</taxon>
        <taxon>Sediminihaliea</taxon>
    </lineage>
</organism>
<dbReference type="InterPro" id="IPR003593">
    <property type="entry name" value="AAA+_ATPase"/>
</dbReference>
<dbReference type="FunFam" id="1.10.8.60:FF:000001">
    <property type="entry name" value="ATP-dependent zinc metalloprotease FtsH"/>
    <property type="match status" value="1"/>
</dbReference>
<evidence type="ECO:0000256" key="3">
    <source>
        <dbReference type="ARBA" id="ARBA00022475"/>
    </source>
</evidence>
<evidence type="ECO:0000256" key="17">
    <source>
        <dbReference type="SAM" id="MobiDB-lite"/>
    </source>
</evidence>
<dbReference type="NCBIfam" id="TIGR01241">
    <property type="entry name" value="FtsH_fam"/>
    <property type="match status" value="1"/>
</dbReference>
<dbReference type="PANTHER" id="PTHR23076">
    <property type="entry name" value="METALLOPROTEASE M41 FTSH"/>
    <property type="match status" value="1"/>
</dbReference>
<dbReference type="InterPro" id="IPR027417">
    <property type="entry name" value="P-loop_NTPase"/>
</dbReference>
<keyword evidence="5 15" id="KW-0812">Transmembrane</keyword>
<comment type="caution">
    <text evidence="19">The sequence shown here is derived from an EMBL/GenBank/DDBJ whole genome shotgun (WGS) entry which is preliminary data.</text>
</comment>
<dbReference type="GO" id="GO:0030163">
    <property type="term" value="P:protein catabolic process"/>
    <property type="evidence" value="ECO:0007669"/>
    <property type="project" value="UniProtKB-UniRule"/>
</dbReference>
<reference evidence="19 20" key="1">
    <citation type="submission" date="2020-07" db="EMBL/GenBank/DDBJ databases">
        <title>Halieaceae bacterium, F7430, whole genome shotgun sequencing project.</title>
        <authorList>
            <person name="Jiang S."/>
            <person name="Liu Z.W."/>
            <person name="Du Z.J."/>
        </authorList>
    </citation>
    <scope>NUCLEOTIDE SEQUENCE [LARGE SCALE GENOMIC DNA]</scope>
    <source>
        <strain evidence="19 20">F7430</strain>
    </source>
</reference>
<dbReference type="FunFam" id="1.20.58.760:FF:000001">
    <property type="entry name" value="ATP-dependent zinc metalloprotease FtsH"/>
    <property type="match status" value="1"/>
</dbReference>
<dbReference type="EC" id="3.4.24.-" evidence="15"/>
<evidence type="ECO:0000256" key="15">
    <source>
        <dbReference type="HAMAP-Rule" id="MF_01458"/>
    </source>
</evidence>
<feature type="binding site" evidence="15">
    <location>
        <position position="420"/>
    </location>
    <ligand>
        <name>Zn(2+)</name>
        <dbReference type="ChEBI" id="CHEBI:29105"/>
        <note>catalytic</note>
    </ligand>
</feature>